<dbReference type="Pfam" id="PF00149">
    <property type="entry name" value="Metallophos"/>
    <property type="match status" value="1"/>
</dbReference>
<name>D9SSK2_CLOC7</name>
<evidence type="ECO:0000259" key="2">
    <source>
        <dbReference type="Pfam" id="PF14311"/>
    </source>
</evidence>
<accession>D9SSK2</accession>
<dbReference type="GO" id="GO:0016787">
    <property type="term" value="F:hydrolase activity"/>
    <property type="evidence" value="ECO:0007669"/>
    <property type="project" value="InterPro"/>
</dbReference>
<gene>
    <name evidence="3" type="ordered locus">Clocel_0829</name>
</gene>
<dbReference type="InterPro" id="IPR029052">
    <property type="entry name" value="Metallo-depent_PP-like"/>
</dbReference>
<dbReference type="RefSeq" id="WP_010076566.1">
    <property type="nucleotide sequence ID" value="NC_014393.1"/>
</dbReference>
<organism evidence="3 4">
    <name type="scientific">Clostridium cellulovorans (strain ATCC 35296 / DSM 3052 / OCM 3 / 743B)</name>
    <dbReference type="NCBI Taxonomy" id="573061"/>
    <lineage>
        <taxon>Bacteria</taxon>
        <taxon>Bacillati</taxon>
        <taxon>Bacillota</taxon>
        <taxon>Clostridia</taxon>
        <taxon>Eubacteriales</taxon>
        <taxon>Clostridiaceae</taxon>
        <taxon>Clostridium</taxon>
    </lineage>
</organism>
<dbReference type="PANTHER" id="PTHR31302">
    <property type="entry name" value="TRANSMEMBRANE PROTEIN WITH METALLOPHOSPHOESTERASE DOMAIN-RELATED"/>
    <property type="match status" value="1"/>
</dbReference>
<dbReference type="HOGENOM" id="CLU_294006_0_0_9"/>
<dbReference type="EMBL" id="CP002160">
    <property type="protein sequence ID" value="ADL50599.1"/>
    <property type="molecule type" value="Genomic_DNA"/>
</dbReference>
<dbReference type="Pfam" id="PF14311">
    <property type="entry name" value="DUF4379"/>
    <property type="match status" value="1"/>
</dbReference>
<dbReference type="Proteomes" id="UP000002730">
    <property type="component" value="Chromosome"/>
</dbReference>
<dbReference type="InterPro" id="IPR051158">
    <property type="entry name" value="Metallophosphoesterase_sf"/>
</dbReference>
<sequence length="1148" mass="135556">MEIAVIDKDLKSYIKQLRKKEIGFFDVPEEYRLHLDIVKIERKLGIRKILIGEFILDNKGYDIIRNVFFVKEEVLRDINDELSYRNIETVFNDFASYYEFLNGDIYKDACYYQYIFLQEEIERYNIDLKKINYLSLLDETIKDYTIESTQEELEEYQERERGKIYLKKWIAKFKACNTYEEFQKVLSKCRSSLFSDNLKFILLMYIYSDKNKVFDIIMKHVNSGYYPNIEHEVCFIYNPDKVIKEYNYSLGASSTNTKYKRKMNKFIDQLKSGEPQLQTYSYFDKSTHYYCVQTNYYVEERENKICIGDLNYYFETFEELVQYLDNDLSNCDLSGAVLPKIDFSQYVTNEKTKLPIQNAQNLKYSVVKYYDQKRECFGVVQKWEDSNGNVLKEENHSFKYFFNYVHFLENDLSGADLLCCDGIENLNDVSELNLSNVELKSSTMDKFGLQYEKCDLRNESVESFLPTLKFEEETTLVLDTKREFYLDYEEALKNQKVFYISDLHLMHRIINAKCKSKSDVQYTLQHIINNLLEDIYNLGSGVLLIGGDTSSEYEMFELFVSLLRKSIDKSYYNIKVIFLLGNHELWNFSNEKLEEIVQRYNSIITANRMFLLQNDLIYKDDNNLINRITTQELITLSKEEIRLKVRCARVIIFGGLAFSGYNESFNANNGIYRNAISREQEVAESKKFEAIYEIVCDVLGDRNVIVLTHTPKADWCNNDEKQKGFVYVSGHTHRNYFYDDGDYKIYADNQVGYKNENPHVKYFYLENEYDWFSDYEDGIYQITGDEYVNFYRGKNIQMQFNRDGIIYMLKKSGYYCFIYETKAKKLSILNGGALKNLTIKDINYYYDSMEEEIAYVKTPLDKYTEIQKKIAGEVKKIGGSGYIHGAIIDIDFYNHIYVNPSDLTIRGYYALDIFYKEIYPSVQELLEQKCPKLFDNYKKLLTAQESTALAIRNEKNEIMSTPELYLETDIYKASREIKKMQKLSSNILGVWYELEGYEKYLPVKGQRSYSILNQRELMHCSMECTVIEDDGYEDGTIIEHTAREKVKRKTPSIIIEKEVVQKKSAIELKGSFAELYPDLLVDWSYEKNIIDPTQIIAGCNEKVFWKCNKCGNEWDARVDKRCAGRSICSNCHNRVIERDARMRKKENV</sequence>
<dbReference type="KEGG" id="ccb:Clocel_0829"/>
<dbReference type="SUPFAM" id="SSF56300">
    <property type="entry name" value="Metallo-dependent phosphatases"/>
    <property type="match status" value="1"/>
</dbReference>
<dbReference type="InterPro" id="IPR004843">
    <property type="entry name" value="Calcineurin-like_PHP"/>
</dbReference>
<keyword evidence="4" id="KW-1185">Reference proteome</keyword>
<dbReference type="STRING" id="573061.Clocel_0829"/>
<feature type="domain" description="Calcineurin-like phosphoesterase" evidence="1">
    <location>
        <begin position="496"/>
        <end position="734"/>
    </location>
</feature>
<dbReference type="eggNOG" id="COG1409">
    <property type="taxonomic scope" value="Bacteria"/>
</dbReference>
<evidence type="ECO:0000313" key="4">
    <source>
        <dbReference type="Proteomes" id="UP000002730"/>
    </source>
</evidence>
<dbReference type="InterPro" id="IPR025487">
    <property type="entry name" value="DUF4379"/>
</dbReference>
<evidence type="ECO:0000313" key="3">
    <source>
        <dbReference type="EMBL" id="ADL50599.1"/>
    </source>
</evidence>
<dbReference type="OrthoDB" id="583824at2"/>
<dbReference type="AlphaFoldDB" id="D9SSK2"/>
<protein>
    <recommendedName>
        <fullName evidence="5">Calcineurin-like phosphoesterase domain-containing protein</fullName>
    </recommendedName>
</protein>
<feature type="domain" description="Treble clef zinc finger" evidence="2">
    <location>
        <begin position="1079"/>
        <end position="1134"/>
    </location>
</feature>
<proteinExistence type="predicted"/>
<reference evidence="3 4" key="1">
    <citation type="submission" date="2010-08" db="EMBL/GenBank/DDBJ databases">
        <title>Complete sequence of Clostridium cellulovorans 743B.</title>
        <authorList>
            <consortium name="US DOE Joint Genome Institute"/>
            <person name="Lucas S."/>
            <person name="Copeland A."/>
            <person name="Lapidus A."/>
            <person name="Cheng J.-F."/>
            <person name="Bruce D."/>
            <person name="Goodwin L."/>
            <person name="Pitluck S."/>
            <person name="Chertkov O."/>
            <person name="Detter J.C."/>
            <person name="Han C."/>
            <person name="Tapia R."/>
            <person name="Land M."/>
            <person name="Hauser L."/>
            <person name="Chang Y.-J."/>
            <person name="Jeffries C."/>
            <person name="Kyrpides N."/>
            <person name="Ivanova N."/>
            <person name="Mikhailova N."/>
            <person name="Hemme C.L."/>
            <person name="Woyke T."/>
        </authorList>
    </citation>
    <scope>NUCLEOTIDE SEQUENCE [LARGE SCALE GENOMIC DNA]</scope>
    <source>
        <strain evidence="4">ATCC 35296 / DSM 3052 / OCM 3 / 743B</strain>
    </source>
</reference>
<evidence type="ECO:0000259" key="1">
    <source>
        <dbReference type="Pfam" id="PF00149"/>
    </source>
</evidence>
<dbReference type="Gene3D" id="3.60.21.10">
    <property type="match status" value="1"/>
</dbReference>
<evidence type="ECO:0008006" key="5">
    <source>
        <dbReference type="Google" id="ProtNLM"/>
    </source>
</evidence>